<accession>A0A8E2JI19</accession>
<comment type="function">
    <text evidence="5">Involved in ribosomal large subunit assembly.</text>
</comment>
<evidence type="ECO:0000256" key="5">
    <source>
        <dbReference type="RuleBase" id="RU364132"/>
    </source>
</evidence>
<evidence type="ECO:0000256" key="3">
    <source>
        <dbReference type="ARBA" id="ARBA00022517"/>
    </source>
</evidence>
<dbReference type="OrthoDB" id="28455at2759"/>
<name>A0A8E2JI19_9PEZI</name>
<feature type="region of interest" description="Disordered" evidence="6">
    <location>
        <begin position="190"/>
        <end position="232"/>
    </location>
</feature>
<gene>
    <name evidence="7" type="ORF">K432DRAFT_210897</name>
</gene>
<comment type="similarity">
    <text evidence="2 5">Belongs to the RRS1 family.</text>
</comment>
<keyword evidence="4 5" id="KW-0539">Nucleus</keyword>
<evidence type="ECO:0000256" key="2">
    <source>
        <dbReference type="ARBA" id="ARBA00010077"/>
    </source>
</evidence>
<keyword evidence="3 5" id="KW-0690">Ribosome biogenesis</keyword>
<dbReference type="GO" id="GO:0005634">
    <property type="term" value="C:nucleus"/>
    <property type="evidence" value="ECO:0007669"/>
    <property type="project" value="UniProtKB-SubCell"/>
</dbReference>
<evidence type="ECO:0000313" key="8">
    <source>
        <dbReference type="Proteomes" id="UP000250266"/>
    </source>
</evidence>
<evidence type="ECO:0000256" key="4">
    <source>
        <dbReference type="ARBA" id="ARBA00023242"/>
    </source>
</evidence>
<comment type="subcellular location">
    <subcellularLocation>
        <location evidence="1 5">Nucleus</location>
    </subcellularLocation>
</comment>
<dbReference type="Pfam" id="PF04939">
    <property type="entry name" value="RRS1"/>
    <property type="match status" value="1"/>
</dbReference>
<keyword evidence="8" id="KW-1185">Reference proteome</keyword>
<feature type="compositionally biased region" description="Basic and acidic residues" evidence="6">
    <location>
        <begin position="220"/>
        <end position="232"/>
    </location>
</feature>
<reference evidence="7 8" key="1">
    <citation type="journal article" date="2016" name="Nat. Commun.">
        <title>Ectomycorrhizal ecology is imprinted in the genome of the dominant symbiotic fungus Cenococcum geophilum.</title>
        <authorList>
            <consortium name="DOE Joint Genome Institute"/>
            <person name="Peter M."/>
            <person name="Kohler A."/>
            <person name="Ohm R.A."/>
            <person name="Kuo A."/>
            <person name="Krutzmann J."/>
            <person name="Morin E."/>
            <person name="Arend M."/>
            <person name="Barry K.W."/>
            <person name="Binder M."/>
            <person name="Choi C."/>
            <person name="Clum A."/>
            <person name="Copeland A."/>
            <person name="Grisel N."/>
            <person name="Haridas S."/>
            <person name="Kipfer T."/>
            <person name="LaButti K."/>
            <person name="Lindquist E."/>
            <person name="Lipzen A."/>
            <person name="Maire R."/>
            <person name="Meier B."/>
            <person name="Mihaltcheva S."/>
            <person name="Molinier V."/>
            <person name="Murat C."/>
            <person name="Poggeler S."/>
            <person name="Quandt C.A."/>
            <person name="Sperisen C."/>
            <person name="Tritt A."/>
            <person name="Tisserant E."/>
            <person name="Crous P.W."/>
            <person name="Henrissat B."/>
            <person name="Nehls U."/>
            <person name="Egli S."/>
            <person name="Spatafora J.W."/>
            <person name="Grigoriev I.V."/>
            <person name="Martin F.M."/>
        </authorList>
    </citation>
    <scope>NUCLEOTIDE SEQUENCE [LARGE SCALE GENOMIC DNA]</scope>
    <source>
        <strain evidence="7 8">CBS 459.81</strain>
    </source>
</reference>
<dbReference type="InterPro" id="IPR007023">
    <property type="entry name" value="Ribosom_reg"/>
</dbReference>
<proteinExistence type="inferred from homology"/>
<feature type="compositionally biased region" description="Basic and acidic residues" evidence="6">
    <location>
        <begin position="190"/>
        <end position="212"/>
    </location>
</feature>
<evidence type="ECO:0000313" key="7">
    <source>
        <dbReference type="EMBL" id="OCK82744.1"/>
    </source>
</evidence>
<evidence type="ECO:0000256" key="6">
    <source>
        <dbReference type="SAM" id="MobiDB-lite"/>
    </source>
</evidence>
<dbReference type="Proteomes" id="UP000250266">
    <property type="component" value="Unassembled WGS sequence"/>
</dbReference>
<dbReference type="GO" id="GO:0042254">
    <property type="term" value="P:ribosome biogenesis"/>
    <property type="evidence" value="ECO:0007669"/>
    <property type="project" value="UniProtKB-KW"/>
</dbReference>
<dbReference type="AlphaFoldDB" id="A0A8E2JI19"/>
<dbReference type="EMBL" id="KV744879">
    <property type="protein sequence ID" value="OCK82744.1"/>
    <property type="molecule type" value="Genomic_DNA"/>
</dbReference>
<sequence>MSDHPQSPQNLTQLAEIIDSGAMDVSTPASTIDRLCVPEASPHPLPSNMYCRPVTVIRPTPYTFDLGNLLANDPNPLPTNPDEATLQATARDAAQALVNQLLTTCEIKSTSDGVLLYLPAPTTPLPREKPIPIEKPPTKWEQFAARKGIKDKARGGKMVYDEPSGEWVPKWGYKGKNKELDTQWLVEVDEKKERETGVPGDARADGRRERKERIRRNERRQRANERNARKNG</sequence>
<protein>
    <recommendedName>
        <fullName evidence="5">Ribosome biogenesis regulatory protein</fullName>
    </recommendedName>
</protein>
<organism evidence="7 8">
    <name type="scientific">Lepidopterella palustris CBS 459.81</name>
    <dbReference type="NCBI Taxonomy" id="1314670"/>
    <lineage>
        <taxon>Eukaryota</taxon>
        <taxon>Fungi</taxon>
        <taxon>Dikarya</taxon>
        <taxon>Ascomycota</taxon>
        <taxon>Pezizomycotina</taxon>
        <taxon>Dothideomycetes</taxon>
        <taxon>Pleosporomycetidae</taxon>
        <taxon>Mytilinidiales</taxon>
        <taxon>Argynnaceae</taxon>
        <taxon>Lepidopterella</taxon>
    </lineage>
</organism>
<evidence type="ECO:0000256" key="1">
    <source>
        <dbReference type="ARBA" id="ARBA00004123"/>
    </source>
</evidence>